<dbReference type="FunCoup" id="A0A3N4LCH3">
    <property type="interactions" value="108"/>
</dbReference>
<protein>
    <recommendedName>
        <fullName evidence="3 13">Phosphomevalonate kinase</fullName>
        <ecNumber evidence="3 13">2.7.4.2</ecNumber>
    </recommendedName>
</protein>
<dbReference type="PANTHER" id="PTHR31814:SF2">
    <property type="entry name" value="PHOSPHOMEVALONATE KINASE"/>
    <property type="match status" value="1"/>
</dbReference>
<dbReference type="InterPro" id="IPR006204">
    <property type="entry name" value="GHMP_kinase_N_dom"/>
</dbReference>
<dbReference type="InterPro" id="IPR014721">
    <property type="entry name" value="Ribsml_uS5_D2-typ_fold_subgr"/>
</dbReference>
<keyword evidence="5 13" id="KW-0808">Transferase</keyword>
<keyword evidence="11 13" id="KW-0753">Steroid metabolism</keyword>
<dbReference type="GO" id="GO:0005524">
    <property type="term" value="F:ATP binding"/>
    <property type="evidence" value="ECO:0007669"/>
    <property type="project" value="UniProtKB-UniRule"/>
</dbReference>
<dbReference type="GO" id="GO:0004631">
    <property type="term" value="F:phosphomevalonate kinase activity"/>
    <property type="evidence" value="ECO:0007669"/>
    <property type="project" value="UniProtKB-UniRule"/>
</dbReference>
<evidence type="ECO:0000256" key="11">
    <source>
        <dbReference type="ARBA" id="ARBA00023221"/>
    </source>
</evidence>
<proteinExistence type="inferred from homology"/>
<evidence type="ECO:0000259" key="14">
    <source>
        <dbReference type="Pfam" id="PF00288"/>
    </source>
</evidence>
<evidence type="ECO:0000256" key="5">
    <source>
        <dbReference type="ARBA" id="ARBA00022679"/>
    </source>
</evidence>
<dbReference type="EMBL" id="ML121589">
    <property type="protein sequence ID" value="RPB19428.1"/>
    <property type="molecule type" value="Genomic_DNA"/>
</dbReference>
<keyword evidence="10 13" id="KW-0443">Lipid metabolism</keyword>
<dbReference type="Proteomes" id="UP000267821">
    <property type="component" value="Unassembled WGS sequence"/>
</dbReference>
<evidence type="ECO:0000313" key="15">
    <source>
        <dbReference type="EMBL" id="RPB19428.1"/>
    </source>
</evidence>
<keyword evidence="4 13" id="KW-0444">Lipid biosynthesis</keyword>
<keyword evidence="9 13" id="KW-0752">Steroid biosynthesis</keyword>
<dbReference type="InterPro" id="IPR016005">
    <property type="entry name" value="Erg8"/>
</dbReference>
<evidence type="ECO:0000256" key="9">
    <source>
        <dbReference type="ARBA" id="ARBA00022955"/>
    </source>
</evidence>
<comment type="catalytic activity">
    <reaction evidence="12">
        <text>(R)-5-phosphomevalonate + ATP = (R)-5-diphosphomevalonate + ADP</text>
        <dbReference type="Rhea" id="RHEA:16341"/>
        <dbReference type="ChEBI" id="CHEBI:30616"/>
        <dbReference type="ChEBI" id="CHEBI:57557"/>
        <dbReference type="ChEBI" id="CHEBI:58146"/>
        <dbReference type="ChEBI" id="CHEBI:456216"/>
        <dbReference type="EC" id="2.7.4.2"/>
    </reaction>
    <physiologicalReaction direction="left-to-right" evidence="12">
        <dbReference type="Rhea" id="RHEA:16342"/>
    </physiologicalReaction>
</comment>
<dbReference type="UniPathway" id="UPA00057">
    <property type="reaction ID" value="UER00099"/>
</dbReference>
<evidence type="ECO:0000256" key="8">
    <source>
        <dbReference type="ARBA" id="ARBA00022840"/>
    </source>
</evidence>
<dbReference type="PIRSF" id="PIRSF017288">
    <property type="entry name" value="PMK_GHMP_euk"/>
    <property type="match status" value="1"/>
</dbReference>
<dbReference type="SUPFAM" id="SSF54211">
    <property type="entry name" value="Ribosomal protein S5 domain 2-like"/>
    <property type="match status" value="1"/>
</dbReference>
<evidence type="ECO:0000256" key="3">
    <source>
        <dbReference type="ARBA" id="ARBA00012958"/>
    </source>
</evidence>
<dbReference type="InParanoid" id="A0A3N4LCH3"/>
<evidence type="ECO:0000256" key="7">
    <source>
        <dbReference type="ARBA" id="ARBA00022777"/>
    </source>
</evidence>
<reference evidence="15 16" key="1">
    <citation type="journal article" date="2018" name="Nat. Ecol. Evol.">
        <title>Pezizomycetes genomes reveal the molecular basis of ectomycorrhizal truffle lifestyle.</title>
        <authorList>
            <person name="Murat C."/>
            <person name="Payen T."/>
            <person name="Noel B."/>
            <person name="Kuo A."/>
            <person name="Morin E."/>
            <person name="Chen J."/>
            <person name="Kohler A."/>
            <person name="Krizsan K."/>
            <person name="Balestrini R."/>
            <person name="Da Silva C."/>
            <person name="Montanini B."/>
            <person name="Hainaut M."/>
            <person name="Levati E."/>
            <person name="Barry K.W."/>
            <person name="Belfiori B."/>
            <person name="Cichocki N."/>
            <person name="Clum A."/>
            <person name="Dockter R.B."/>
            <person name="Fauchery L."/>
            <person name="Guy J."/>
            <person name="Iotti M."/>
            <person name="Le Tacon F."/>
            <person name="Lindquist E.A."/>
            <person name="Lipzen A."/>
            <person name="Malagnac F."/>
            <person name="Mello A."/>
            <person name="Molinier V."/>
            <person name="Miyauchi S."/>
            <person name="Poulain J."/>
            <person name="Riccioni C."/>
            <person name="Rubini A."/>
            <person name="Sitrit Y."/>
            <person name="Splivallo R."/>
            <person name="Traeger S."/>
            <person name="Wang M."/>
            <person name="Zifcakova L."/>
            <person name="Wipf D."/>
            <person name="Zambonelli A."/>
            <person name="Paolocci F."/>
            <person name="Nowrousian M."/>
            <person name="Ottonello S."/>
            <person name="Baldrian P."/>
            <person name="Spatafora J.W."/>
            <person name="Henrissat B."/>
            <person name="Nagy L.G."/>
            <person name="Aury J.M."/>
            <person name="Wincker P."/>
            <person name="Grigoriev I.V."/>
            <person name="Bonfante P."/>
            <person name="Martin F.M."/>
        </authorList>
    </citation>
    <scope>NUCLEOTIDE SEQUENCE [LARGE SCALE GENOMIC DNA]</scope>
    <source>
        <strain evidence="15 16">ATCC MYA-4762</strain>
    </source>
</reference>
<dbReference type="InterPro" id="IPR035102">
    <property type="entry name" value="Phosphomevalonate_kinase"/>
</dbReference>
<dbReference type="STRING" id="1051890.A0A3N4LCH3"/>
<evidence type="ECO:0000256" key="6">
    <source>
        <dbReference type="ARBA" id="ARBA00022741"/>
    </source>
</evidence>
<comment type="similarity">
    <text evidence="2 13">Belongs to the GHMP kinase family. Mevalonate kinase subfamily.</text>
</comment>
<sequence>MHLTPSAVSSPGKVLLAGGYLVLDRAYSGLVFALSSRIHVTSAPLKDHPEGTISVESPQFKNAHWAYQINKNLDGAGVVVAQVEHEGSSENTFVETTIRYCLNYLSMMQQDAPYFFPSIKLTILADNDYYSQPKSATPLPRFNKLGVPIFEAHKTGLGSSAALVTSLTACLLSTYSKDGTPLELTSEKNLKLVHNLAQASHCAAQGKIGSGFDVAAAVFGSCVYHRFSPALLEPLQSTEEAEHDPNHFAPKLAAIVLSNWDYSVKKTKVPPGLRVVMGDVDCGSSTPGMVRHVLAWRKEKGQVANAIWDSIEEQNQGLINMFAELSLAADEEQDDYITTLHTLAVTKGPFNAVQGSGNVVIQVLRQLRNKILSIRKSIRDMGEAAGVPIEPPSQTKLLDYLSDECSGVVGGVVPGAGGYDAVALLVVDNEDVINGIKEKLKDYKFEGEQGDQGRVEIMGAREEHVGLKVEDREQYELL</sequence>
<evidence type="ECO:0000256" key="1">
    <source>
        <dbReference type="ARBA" id="ARBA00005017"/>
    </source>
</evidence>
<accession>A0A3N4LCH3</accession>
<evidence type="ECO:0000256" key="10">
    <source>
        <dbReference type="ARBA" id="ARBA00023098"/>
    </source>
</evidence>
<name>A0A3N4LCH3_9PEZI</name>
<dbReference type="GO" id="GO:0019287">
    <property type="term" value="P:isopentenyl diphosphate biosynthetic process, mevalonate pathway"/>
    <property type="evidence" value="ECO:0007669"/>
    <property type="project" value="UniProtKB-UniRule"/>
</dbReference>
<keyword evidence="16" id="KW-1185">Reference proteome</keyword>
<dbReference type="InterPro" id="IPR020568">
    <property type="entry name" value="Ribosomal_Su5_D2-typ_SF"/>
</dbReference>
<keyword evidence="8" id="KW-0067">ATP-binding</keyword>
<evidence type="ECO:0000313" key="16">
    <source>
        <dbReference type="Proteomes" id="UP000267821"/>
    </source>
</evidence>
<dbReference type="AlphaFoldDB" id="A0A3N4LCH3"/>
<dbReference type="GO" id="GO:0010142">
    <property type="term" value="P:farnesyl diphosphate biosynthetic process, mevalonate pathway"/>
    <property type="evidence" value="ECO:0007669"/>
    <property type="project" value="TreeGrafter"/>
</dbReference>
<evidence type="ECO:0000256" key="12">
    <source>
        <dbReference type="ARBA" id="ARBA00029326"/>
    </source>
</evidence>
<keyword evidence="6" id="KW-0547">Nucleotide-binding</keyword>
<dbReference type="PANTHER" id="PTHR31814">
    <property type="match status" value="1"/>
</dbReference>
<dbReference type="Gene3D" id="3.30.230.10">
    <property type="match status" value="1"/>
</dbReference>
<dbReference type="GO" id="GO:0005777">
    <property type="term" value="C:peroxisome"/>
    <property type="evidence" value="ECO:0007669"/>
    <property type="project" value="TreeGrafter"/>
</dbReference>
<dbReference type="Pfam" id="PF00288">
    <property type="entry name" value="GHMP_kinases_N"/>
    <property type="match status" value="1"/>
</dbReference>
<comment type="pathway">
    <text evidence="1 13">Isoprenoid biosynthesis; isopentenyl diphosphate biosynthesis via mevalonate pathway; isopentenyl diphosphate from (R)-mevalonate: step 2/3.</text>
</comment>
<evidence type="ECO:0000256" key="13">
    <source>
        <dbReference type="PIRNR" id="PIRNR017288"/>
    </source>
</evidence>
<evidence type="ECO:0000256" key="4">
    <source>
        <dbReference type="ARBA" id="ARBA00022516"/>
    </source>
</evidence>
<gene>
    <name evidence="15" type="ORF">L211DRAFT_794229</name>
</gene>
<dbReference type="OrthoDB" id="10262935at2759"/>
<organism evidence="15 16">
    <name type="scientific">Terfezia boudieri ATCC MYA-4762</name>
    <dbReference type="NCBI Taxonomy" id="1051890"/>
    <lineage>
        <taxon>Eukaryota</taxon>
        <taxon>Fungi</taxon>
        <taxon>Dikarya</taxon>
        <taxon>Ascomycota</taxon>
        <taxon>Pezizomycotina</taxon>
        <taxon>Pezizomycetes</taxon>
        <taxon>Pezizales</taxon>
        <taxon>Pezizaceae</taxon>
        <taxon>Terfezia</taxon>
    </lineage>
</organism>
<evidence type="ECO:0000256" key="2">
    <source>
        <dbReference type="ARBA" id="ARBA00006495"/>
    </source>
</evidence>
<dbReference type="EC" id="2.7.4.2" evidence="3 13"/>
<dbReference type="GO" id="GO:0006696">
    <property type="term" value="P:ergosterol biosynthetic process"/>
    <property type="evidence" value="ECO:0007669"/>
    <property type="project" value="TreeGrafter"/>
</dbReference>
<feature type="domain" description="GHMP kinase N-terminal" evidence="14">
    <location>
        <begin position="153"/>
        <end position="220"/>
    </location>
</feature>
<keyword evidence="7 13" id="KW-0418">Kinase</keyword>